<dbReference type="Ensembl" id="ENSCHIT00010000208.1">
    <property type="protein sequence ID" value="ENSCHIP00010000113.1"/>
    <property type="gene ID" value="ENSCHIG00010000152.1"/>
</dbReference>
<reference evidence="2" key="1">
    <citation type="submission" date="2019-03" db="EMBL/GenBank/DDBJ databases">
        <title>Genome sequencing and reference-guided assembly of Black Bengal Goat (Capra hircus).</title>
        <authorList>
            <person name="Siddiki A.Z."/>
            <person name="Baten A."/>
            <person name="Billah M."/>
            <person name="Alam M.A.U."/>
            <person name="Shawrob K.S.M."/>
            <person name="Saha S."/>
            <person name="Chowdhury M."/>
            <person name="Rahman A.H."/>
            <person name="Stear M."/>
            <person name="Miah G."/>
            <person name="Das G.B."/>
            <person name="Hossain M.M."/>
            <person name="Kumkum M."/>
            <person name="Islam M.S."/>
            <person name="Mollah A.M."/>
            <person name="Ahsan A."/>
            <person name="Tusar F."/>
            <person name="Khan M.K.I."/>
        </authorList>
    </citation>
    <scope>NUCLEOTIDE SEQUENCE [LARGE SCALE GENOMIC DNA]</scope>
</reference>
<comment type="similarity">
    <text evidence="1">Belongs to the FAM168 family.</text>
</comment>
<dbReference type="AlphaFoldDB" id="A0A8C2N8P0"/>
<sequence>MNPVYSPGSSGVPYANAKGIGYPAGFPMGYAAAAPAYSPNMYPGANPTFQAGYTPGTPYKVSCSPTSGAVPPYSSSPNPYQTAVYPVRSAYPQQSPYAQVGLGCAVGAERSLLGTVCGNGSAPRGSDPACGPLWRLSLFFPQQGTYYTQPLYAAPPHVIHHTTVVQPNGLPATVYPAPIPPPRGNGVTMGMVAGTTMAMSAGTLLTAHSPTPVAPHPVTVPTYRAPGTPTYSYVPPQW</sequence>
<evidence type="ECO:0000313" key="2">
    <source>
        <dbReference type="Ensembl" id="ENSCHIP00010000113.1"/>
    </source>
</evidence>
<organism evidence="2">
    <name type="scientific">Capra hircus</name>
    <name type="common">Goat</name>
    <dbReference type="NCBI Taxonomy" id="9925"/>
    <lineage>
        <taxon>Eukaryota</taxon>
        <taxon>Metazoa</taxon>
        <taxon>Chordata</taxon>
        <taxon>Craniata</taxon>
        <taxon>Vertebrata</taxon>
        <taxon>Euteleostomi</taxon>
        <taxon>Mammalia</taxon>
        <taxon>Eutheria</taxon>
        <taxon>Laurasiatheria</taxon>
        <taxon>Artiodactyla</taxon>
        <taxon>Ruminantia</taxon>
        <taxon>Pecora</taxon>
        <taxon>Bovidae</taxon>
        <taxon>Caprinae</taxon>
        <taxon>Capra</taxon>
    </lineage>
</organism>
<name>A0A8C2N8P0_CAPHI</name>
<protein>
    <submittedName>
        <fullName evidence="2">Family with sequence similarity 168 member B</fullName>
    </submittedName>
</protein>
<dbReference type="InterPro" id="IPR029247">
    <property type="entry name" value="FAM168A/MANI"/>
</dbReference>
<proteinExistence type="inferred from homology"/>
<evidence type="ECO:0000256" key="1">
    <source>
        <dbReference type="ARBA" id="ARBA00005357"/>
    </source>
</evidence>
<dbReference type="PANTHER" id="PTHR31844">
    <property type="entry name" value="MYELIN-ASSOCIATED NEURITE-OUTGROWTH INHIBITOR-RELATED"/>
    <property type="match status" value="1"/>
</dbReference>
<accession>A0A8C2N8P0</accession>
<reference evidence="2" key="2">
    <citation type="submission" date="2025-08" db="UniProtKB">
        <authorList>
            <consortium name="Ensembl"/>
        </authorList>
    </citation>
    <scope>IDENTIFICATION</scope>
</reference>
<gene>
    <name evidence="2" type="primary">FAM168B</name>
</gene>
<dbReference type="Pfam" id="PF14944">
    <property type="entry name" value="TCRP1"/>
    <property type="match status" value="2"/>
</dbReference>